<dbReference type="RefSeq" id="XP_019017085.1">
    <property type="nucleotide sequence ID" value="XM_019164480.1"/>
</dbReference>
<reference evidence="1 2" key="1">
    <citation type="journal article" date="2016" name="Proc. Natl. Acad. Sci. U.S.A.">
        <title>Comparative genomics of biotechnologically important yeasts.</title>
        <authorList>
            <person name="Riley R."/>
            <person name="Haridas S."/>
            <person name="Wolfe K.H."/>
            <person name="Lopes M.R."/>
            <person name="Hittinger C.T."/>
            <person name="Goeker M."/>
            <person name="Salamov A.A."/>
            <person name="Wisecaver J.H."/>
            <person name="Long T.M."/>
            <person name="Calvey C.H."/>
            <person name="Aerts A.L."/>
            <person name="Barry K.W."/>
            <person name="Choi C."/>
            <person name="Clum A."/>
            <person name="Coughlan A.Y."/>
            <person name="Deshpande S."/>
            <person name="Douglass A.P."/>
            <person name="Hanson S.J."/>
            <person name="Klenk H.-P."/>
            <person name="LaButti K.M."/>
            <person name="Lapidus A."/>
            <person name="Lindquist E.A."/>
            <person name="Lipzen A.M."/>
            <person name="Meier-Kolthoff J.P."/>
            <person name="Ohm R.A."/>
            <person name="Otillar R.P."/>
            <person name="Pangilinan J.L."/>
            <person name="Peng Y."/>
            <person name="Rokas A."/>
            <person name="Rosa C.A."/>
            <person name="Scheuner C."/>
            <person name="Sibirny A.A."/>
            <person name="Slot J.C."/>
            <person name="Stielow J.B."/>
            <person name="Sun H."/>
            <person name="Kurtzman C.P."/>
            <person name="Blackwell M."/>
            <person name="Grigoriev I.V."/>
            <person name="Jeffries T.W."/>
        </authorList>
    </citation>
    <scope>NUCLEOTIDE SEQUENCE [LARGE SCALE GENOMIC DNA]</scope>
    <source>
        <strain evidence="1 2">NRRL Y-2026</strain>
    </source>
</reference>
<keyword evidence="2" id="KW-1185">Reference proteome</keyword>
<proteinExistence type="predicted"/>
<dbReference type="GeneID" id="30181167"/>
<organism evidence="1 2">
    <name type="scientific">Pichia membranifaciens NRRL Y-2026</name>
    <dbReference type="NCBI Taxonomy" id="763406"/>
    <lineage>
        <taxon>Eukaryota</taxon>
        <taxon>Fungi</taxon>
        <taxon>Dikarya</taxon>
        <taxon>Ascomycota</taxon>
        <taxon>Saccharomycotina</taxon>
        <taxon>Pichiomycetes</taxon>
        <taxon>Pichiales</taxon>
        <taxon>Pichiaceae</taxon>
        <taxon>Pichia</taxon>
    </lineage>
</organism>
<accession>A0A1E3NIK4</accession>
<evidence type="ECO:0000313" key="2">
    <source>
        <dbReference type="Proteomes" id="UP000094455"/>
    </source>
</evidence>
<evidence type="ECO:0000313" key="1">
    <source>
        <dbReference type="EMBL" id="ODQ45972.1"/>
    </source>
</evidence>
<dbReference type="EMBL" id="KV454004">
    <property type="protein sequence ID" value="ODQ45972.1"/>
    <property type="molecule type" value="Genomic_DNA"/>
</dbReference>
<dbReference type="AlphaFoldDB" id="A0A1E3NIK4"/>
<dbReference type="OrthoDB" id="10674969at2759"/>
<sequence length="349" mass="39803">MPHLYAMVRKLVRAVNKTVHPDRIYMSADISVHSIETAYSPRRRQEQEADERSGVCIYTGSGYPLFEIYRDPAPTSLPSFSCSIGGKAYDTDSALTCASTLGTNATPVYSASDIEDLTDDEGPNEGDDDDMLYSNGFPLLRVSIRAKGRPVHNTTSDRLDLGTILEGMDVGNAEESNDQRRIAEIAEEEAGRQQQQRDEIRAYQMEFPTIFDEDFVEILLSEEVVFDPLTNTSIIEEQLLVTQHPNFIGVSFQPYTYTHFNHGEENNMHAEANINTLPDLNSPEYYSLQEQRYLTMQFRRYKNGWRPSSRVLYQLEDNEINRLHNSGSTITVGIFNRVDFHNNRLVMFI</sequence>
<gene>
    <name evidence="1" type="ORF">PICMEDRAFT_73452</name>
</gene>
<dbReference type="Proteomes" id="UP000094455">
    <property type="component" value="Unassembled WGS sequence"/>
</dbReference>
<protein>
    <submittedName>
        <fullName evidence="1">Uncharacterized protein</fullName>
    </submittedName>
</protein>
<name>A0A1E3NIK4_9ASCO</name>